<evidence type="ECO:0000256" key="3">
    <source>
        <dbReference type="ARBA" id="ARBA00022438"/>
    </source>
</evidence>
<dbReference type="InterPro" id="IPR001948">
    <property type="entry name" value="Peptidase_M18"/>
</dbReference>
<keyword evidence="5 9" id="KW-0479">Metal-binding</keyword>
<evidence type="ECO:0000256" key="2">
    <source>
        <dbReference type="ARBA" id="ARBA00008290"/>
    </source>
</evidence>
<keyword evidence="6 9" id="KW-0378">Hydrolase</keyword>
<comment type="similarity">
    <text evidence="2 9">Belongs to the peptidase M18 family.</text>
</comment>
<keyword evidence="4 9" id="KW-0645">Protease</keyword>
<dbReference type="Proteomes" id="UP001056426">
    <property type="component" value="Chromosome"/>
</dbReference>
<dbReference type="PANTHER" id="PTHR28570">
    <property type="entry name" value="ASPARTYL AMINOPEPTIDASE"/>
    <property type="match status" value="1"/>
</dbReference>
<dbReference type="SUPFAM" id="SSF101821">
    <property type="entry name" value="Aminopeptidase/glucanase lid domain"/>
    <property type="match status" value="1"/>
</dbReference>
<evidence type="ECO:0000256" key="9">
    <source>
        <dbReference type="RuleBase" id="RU004386"/>
    </source>
</evidence>
<evidence type="ECO:0000256" key="4">
    <source>
        <dbReference type="ARBA" id="ARBA00022670"/>
    </source>
</evidence>
<dbReference type="PANTHER" id="PTHR28570:SF3">
    <property type="entry name" value="ASPARTYL AMINOPEPTIDASE"/>
    <property type="match status" value="1"/>
</dbReference>
<comment type="cofactor">
    <cofactor evidence="1 10">
        <name>Zn(2+)</name>
        <dbReference type="ChEBI" id="CHEBI:29105"/>
    </cofactor>
</comment>
<reference evidence="11" key="2">
    <citation type="submission" date="2022-06" db="EMBL/GenBank/DDBJ databases">
        <title>Xiashengella guii gen. nov. sp. nov., a bacterium isolated form anaerobic digestion tank.</title>
        <authorList>
            <person name="Huang H."/>
        </authorList>
    </citation>
    <scope>NUCLEOTIDE SEQUENCE</scope>
    <source>
        <strain evidence="11">Ai-910</strain>
    </source>
</reference>
<keyword evidence="7 9" id="KW-0862">Zinc</keyword>
<dbReference type="GO" id="GO:0006508">
    <property type="term" value="P:proteolysis"/>
    <property type="evidence" value="ECO:0007669"/>
    <property type="project" value="UniProtKB-KW"/>
</dbReference>
<dbReference type="NCBIfam" id="NF002759">
    <property type="entry name" value="PRK02813.1"/>
    <property type="match status" value="1"/>
</dbReference>
<dbReference type="CDD" id="cd05658">
    <property type="entry name" value="M18_DAP"/>
    <property type="match status" value="1"/>
</dbReference>
<dbReference type="RefSeq" id="WP_250722030.1">
    <property type="nucleotide sequence ID" value="NZ_CP098400.1"/>
</dbReference>
<dbReference type="PRINTS" id="PR00932">
    <property type="entry name" value="AMINO1PTASE"/>
</dbReference>
<keyword evidence="3 9" id="KW-0031">Aminopeptidase</keyword>
<dbReference type="AlphaFoldDB" id="A0A9J6ZLR0"/>
<dbReference type="GO" id="GO:0008270">
    <property type="term" value="F:zinc ion binding"/>
    <property type="evidence" value="ECO:0007669"/>
    <property type="project" value="InterPro"/>
</dbReference>
<accession>A0A9J6ZLR0</accession>
<keyword evidence="12" id="KW-1185">Reference proteome</keyword>
<evidence type="ECO:0000256" key="1">
    <source>
        <dbReference type="ARBA" id="ARBA00001947"/>
    </source>
</evidence>
<proteinExistence type="inferred from homology"/>
<dbReference type="GO" id="GO:0005737">
    <property type="term" value="C:cytoplasm"/>
    <property type="evidence" value="ECO:0007669"/>
    <property type="project" value="UniProtKB-ARBA"/>
</dbReference>
<dbReference type="EC" id="3.4.11.-" evidence="10"/>
<name>A0A9J6ZLR0_9BACT</name>
<dbReference type="SUPFAM" id="SSF53187">
    <property type="entry name" value="Zn-dependent exopeptidases"/>
    <property type="match status" value="1"/>
</dbReference>
<dbReference type="Pfam" id="PF02127">
    <property type="entry name" value="Peptidase_M18"/>
    <property type="match status" value="1"/>
</dbReference>
<protein>
    <recommendedName>
        <fullName evidence="10">M18 family aminopeptidase</fullName>
        <ecNumber evidence="10">3.4.11.-</ecNumber>
    </recommendedName>
</protein>
<evidence type="ECO:0000256" key="6">
    <source>
        <dbReference type="ARBA" id="ARBA00022801"/>
    </source>
</evidence>
<sequence length="433" mass="48016">MTEAYKTAESLIEFIHKSSSTFHAVSTMAERLKSAGYVELDLRDKWKIEKGGNYFVTRNGTAVFAFSVGLGDPAQDGFRIVAAHSDSPTFRIKPEPEILTDNYFVKLNTEVYGGPILMTWLDRPLSIAGRISLRSKNPLWPDNRLLDFRRPLVIIPSLAIHFNRSVNDGVELNRQKDMLPLLGIGREGGLGVGMLKEMIASELSVDVSDILDYDLTLYEYNKGCLMGSRQEFISSPKLDNLAMAHAALEGLLSSKAAKATRMIAIFDNEEVGSLTKQGADSPLFRHIIERILIILGLDNEGIQRSIYSSFMVSADMAHSVHPNYVEKQDPVLHPKLNKGPVIKITANQKYTSDSDSIAVFEQICKQADVPYQKFVNRSDIAGGSTLGNISTGQIDIRCVDVGNPMLAMHSVRELAGTEDQAWMIKALKTFMEL</sequence>
<gene>
    <name evidence="11" type="ORF">M9189_07300</name>
</gene>
<evidence type="ECO:0000256" key="5">
    <source>
        <dbReference type="ARBA" id="ARBA00022723"/>
    </source>
</evidence>
<evidence type="ECO:0000256" key="8">
    <source>
        <dbReference type="ARBA" id="ARBA00023049"/>
    </source>
</evidence>
<dbReference type="GO" id="GO:0004177">
    <property type="term" value="F:aminopeptidase activity"/>
    <property type="evidence" value="ECO:0007669"/>
    <property type="project" value="UniProtKB-KW"/>
</dbReference>
<keyword evidence="8 9" id="KW-0482">Metalloprotease</keyword>
<dbReference type="InterPro" id="IPR023358">
    <property type="entry name" value="Peptidase_M18_dom2"/>
</dbReference>
<organism evidence="11 12">
    <name type="scientific">Xiashengella succiniciproducens</name>
    <dbReference type="NCBI Taxonomy" id="2949635"/>
    <lineage>
        <taxon>Bacteria</taxon>
        <taxon>Pseudomonadati</taxon>
        <taxon>Bacteroidota</taxon>
        <taxon>Bacteroidia</taxon>
        <taxon>Marinilabiliales</taxon>
        <taxon>Marinilabiliaceae</taxon>
        <taxon>Xiashengella</taxon>
    </lineage>
</organism>
<dbReference type="KEGG" id="alkq:M9189_07300"/>
<reference evidence="11" key="1">
    <citation type="submission" date="2022-05" db="EMBL/GenBank/DDBJ databases">
        <authorList>
            <person name="Sun X."/>
        </authorList>
    </citation>
    <scope>NUCLEOTIDE SEQUENCE</scope>
    <source>
        <strain evidence="11">Ai-910</strain>
    </source>
</reference>
<evidence type="ECO:0000256" key="10">
    <source>
        <dbReference type="RuleBase" id="RU004387"/>
    </source>
</evidence>
<evidence type="ECO:0000256" key="7">
    <source>
        <dbReference type="ARBA" id="ARBA00022833"/>
    </source>
</evidence>
<dbReference type="EMBL" id="CP098400">
    <property type="protein sequence ID" value="URW78669.1"/>
    <property type="molecule type" value="Genomic_DNA"/>
</dbReference>
<dbReference type="Gene3D" id="2.30.250.10">
    <property type="entry name" value="Aminopeptidase i, Domain 2"/>
    <property type="match status" value="1"/>
</dbReference>
<evidence type="ECO:0000313" key="12">
    <source>
        <dbReference type="Proteomes" id="UP001056426"/>
    </source>
</evidence>
<dbReference type="GO" id="GO:0008237">
    <property type="term" value="F:metallopeptidase activity"/>
    <property type="evidence" value="ECO:0007669"/>
    <property type="project" value="UniProtKB-KW"/>
</dbReference>
<evidence type="ECO:0000313" key="11">
    <source>
        <dbReference type="EMBL" id="URW78669.1"/>
    </source>
</evidence>
<dbReference type="Gene3D" id="3.40.630.10">
    <property type="entry name" value="Zn peptidases"/>
    <property type="match status" value="1"/>
</dbReference>